<protein>
    <submittedName>
        <fullName evidence="1">Uncharacterized protein</fullName>
    </submittedName>
</protein>
<sequence>MPCFFMRFAANICALTIFFFNPHVDFFFSIPKEKKIKTP</sequence>
<dbReference type="Proteomes" id="UP000001283">
    <property type="component" value="Chromosome"/>
</dbReference>
<name>A0A8D3WU69_PRIMW</name>
<organism evidence="1 2">
    <name type="scientific">Priestia megaterium (strain WSH-002)</name>
    <name type="common">Bacillus megaterium</name>
    <dbReference type="NCBI Taxonomy" id="1006007"/>
    <lineage>
        <taxon>Bacteria</taxon>
        <taxon>Bacillati</taxon>
        <taxon>Bacillota</taxon>
        <taxon>Bacilli</taxon>
        <taxon>Bacillales</taxon>
        <taxon>Bacillaceae</taxon>
        <taxon>Priestia</taxon>
    </lineage>
</organism>
<accession>A0A8D3WU69</accession>
<evidence type="ECO:0000313" key="1">
    <source>
        <dbReference type="EMBL" id="AEN87190.1"/>
    </source>
</evidence>
<proteinExistence type="predicted"/>
<reference evidence="1 2" key="1">
    <citation type="journal article" date="2011" name="J. Bacteriol.">
        <title>Complete genome sequence of the industrial strain Bacillus megaterium WSH-002.</title>
        <authorList>
            <person name="Liu L."/>
            <person name="Li Y."/>
            <person name="Zhang J."/>
            <person name="Zou W."/>
            <person name="Zhou Z."/>
            <person name="Liu J."/>
            <person name="Li X."/>
            <person name="Wang L."/>
            <person name="Chen J."/>
        </authorList>
    </citation>
    <scope>NUCLEOTIDE SEQUENCE [LARGE SCALE GENOMIC DNA]</scope>
    <source>
        <strain evidence="1 2">WSH-002</strain>
    </source>
</reference>
<dbReference type="EMBL" id="CP003017">
    <property type="protein sequence ID" value="AEN87190.1"/>
    <property type="molecule type" value="Genomic_DNA"/>
</dbReference>
<dbReference type="AlphaFoldDB" id="A0A8D3WU69"/>
<evidence type="ECO:0000313" key="2">
    <source>
        <dbReference type="Proteomes" id="UP000001283"/>
    </source>
</evidence>
<gene>
    <name evidence="1" type="ORF">BMWSH_0306</name>
</gene>
<dbReference type="KEGG" id="bmh:BMWSH_0306"/>